<feature type="transmembrane region" description="Helical" evidence="1">
    <location>
        <begin position="156"/>
        <end position="175"/>
    </location>
</feature>
<dbReference type="STRING" id="121616.GA0070216_12029"/>
<evidence type="ECO:0000313" key="2">
    <source>
        <dbReference type="EMBL" id="SCF46612.1"/>
    </source>
</evidence>
<feature type="transmembrane region" description="Helical" evidence="1">
    <location>
        <begin position="64"/>
        <end position="82"/>
    </location>
</feature>
<dbReference type="Proteomes" id="UP000198797">
    <property type="component" value="Unassembled WGS sequence"/>
</dbReference>
<dbReference type="EMBL" id="FMCU01000020">
    <property type="protein sequence ID" value="SCF46612.1"/>
    <property type="molecule type" value="Genomic_DNA"/>
</dbReference>
<gene>
    <name evidence="2" type="ORF">GA0070216_12029</name>
</gene>
<name>A0A1C5AN02_9ACTN</name>
<evidence type="ECO:0000313" key="3">
    <source>
        <dbReference type="Proteomes" id="UP000198797"/>
    </source>
</evidence>
<organism evidence="2 3">
    <name type="scientific">Micromonospora matsumotoense</name>
    <dbReference type="NCBI Taxonomy" id="121616"/>
    <lineage>
        <taxon>Bacteria</taxon>
        <taxon>Bacillati</taxon>
        <taxon>Actinomycetota</taxon>
        <taxon>Actinomycetes</taxon>
        <taxon>Micromonosporales</taxon>
        <taxon>Micromonosporaceae</taxon>
        <taxon>Micromonospora</taxon>
    </lineage>
</organism>
<sequence>MIGAAAVVWGLWAIWTAISPPDILPAPLSMAATGFAAIAAGTTLTGPDPDLDRTAALPWPTRRALHLTLAALVVLGLLLSVAGTTHGYGEPAALARNCAGALGLISLGAATLGSARSWFYLVPFITIPPFVPISRTTGDGVLGQILSWPLQPAESTTAGTTAAVLLVLGAAGYILRGSRLNTSARTAG</sequence>
<keyword evidence="1" id="KW-1133">Transmembrane helix</keyword>
<proteinExistence type="predicted"/>
<keyword evidence="1" id="KW-0472">Membrane</keyword>
<accession>A0A1C5AN02</accession>
<evidence type="ECO:0008006" key="4">
    <source>
        <dbReference type="Google" id="ProtNLM"/>
    </source>
</evidence>
<protein>
    <recommendedName>
        <fullName evidence="4">ABC-2 type transport system permease protein</fullName>
    </recommendedName>
</protein>
<keyword evidence="3" id="KW-1185">Reference proteome</keyword>
<keyword evidence="1" id="KW-0812">Transmembrane</keyword>
<dbReference type="AlphaFoldDB" id="A0A1C5AN02"/>
<reference evidence="3" key="1">
    <citation type="submission" date="2016-06" db="EMBL/GenBank/DDBJ databases">
        <authorList>
            <person name="Varghese N."/>
            <person name="Submissions Spin"/>
        </authorList>
    </citation>
    <scope>NUCLEOTIDE SEQUENCE [LARGE SCALE GENOMIC DNA]</scope>
    <source>
        <strain evidence="3">DSM 44100</strain>
    </source>
</reference>
<dbReference type="OrthoDB" id="9859881at2"/>
<feature type="transmembrane region" description="Helical" evidence="1">
    <location>
        <begin position="94"/>
        <end position="115"/>
    </location>
</feature>
<dbReference type="RefSeq" id="WP_091252326.1">
    <property type="nucleotide sequence ID" value="NZ_FMCU01000020.1"/>
</dbReference>
<evidence type="ECO:0000256" key="1">
    <source>
        <dbReference type="SAM" id="Phobius"/>
    </source>
</evidence>